<keyword evidence="1 2" id="KW-0732">Signal</keyword>
<feature type="signal peptide" evidence="2">
    <location>
        <begin position="1"/>
        <end position="26"/>
    </location>
</feature>
<keyword evidence="4" id="KW-1185">Reference proteome</keyword>
<reference evidence="3 4" key="1">
    <citation type="journal article" date="2016" name="G3 (Bethesda)">
        <title>First Draft Assembly and Annotation of the Genome of a California Endemic Oak Quercus lobata Nee (Fagaceae).</title>
        <authorList>
            <person name="Sork V.L."/>
            <person name="Fitz-Gibbon S.T."/>
            <person name="Puiu D."/>
            <person name="Crepeau M."/>
            <person name="Gugger P.F."/>
            <person name="Sherman R."/>
            <person name="Stevens K."/>
            <person name="Langley C.H."/>
            <person name="Pellegrini M."/>
            <person name="Salzberg S.L."/>
        </authorList>
    </citation>
    <scope>NUCLEOTIDE SEQUENCE [LARGE SCALE GENOMIC DNA]</scope>
    <source>
        <strain evidence="3 4">cv. SW786</strain>
    </source>
</reference>
<evidence type="ECO:0000256" key="1">
    <source>
        <dbReference type="ARBA" id="ARBA00022729"/>
    </source>
</evidence>
<evidence type="ECO:0008006" key="5">
    <source>
        <dbReference type="Google" id="ProtNLM"/>
    </source>
</evidence>
<reference evidence="3" key="2">
    <citation type="submission" date="2021-01" db="UniProtKB">
        <authorList>
            <consortium name="EnsemblPlants"/>
        </authorList>
    </citation>
    <scope>IDENTIFICATION</scope>
</reference>
<proteinExistence type="predicted"/>
<dbReference type="PANTHER" id="PTHR33470">
    <property type="entry name" value="OS01G0164075 PROTEIN"/>
    <property type="match status" value="1"/>
</dbReference>
<dbReference type="Pfam" id="PF01190">
    <property type="entry name" value="Pollen_Ole_e_1"/>
    <property type="match status" value="2"/>
</dbReference>
<dbReference type="Gramene" id="QL08p063579:mrna">
    <property type="protein sequence ID" value="QL08p063579:mrna"/>
    <property type="gene ID" value="QL08p063579"/>
</dbReference>
<organism evidence="3 4">
    <name type="scientific">Quercus lobata</name>
    <name type="common">Valley oak</name>
    <dbReference type="NCBI Taxonomy" id="97700"/>
    <lineage>
        <taxon>Eukaryota</taxon>
        <taxon>Viridiplantae</taxon>
        <taxon>Streptophyta</taxon>
        <taxon>Embryophyta</taxon>
        <taxon>Tracheophyta</taxon>
        <taxon>Spermatophyta</taxon>
        <taxon>Magnoliopsida</taxon>
        <taxon>eudicotyledons</taxon>
        <taxon>Gunneridae</taxon>
        <taxon>Pentapetalae</taxon>
        <taxon>rosids</taxon>
        <taxon>fabids</taxon>
        <taxon>Fagales</taxon>
        <taxon>Fagaceae</taxon>
        <taxon>Quercus</taxon>
    </lineage>
</organism>
<feature type="chain" id="PRO_5029623966" description="Pollen Ole e 1 allergen and extensin family protein" evidence="2">
    <location>
        <begin position="27"/>
        <end position="316"/>
    </location>
</feature>
<dbReference type="InParanoid" id="A0A7N2MFQ0"/>
<dbReference type="PANTHER" id="PTHR33470:SF4">
    <property type="entry name" value="OS01G0164025 PROTEIN"/>
    <property type="match status" value="1"/>
</dbReference>
<evidence type="ECO:0000313" key="4">
    <source>
        <dbReference type="Proteomes" id="UP000594261"/>
    </source>
</evidence>
<evidence type="ECO:0000256" key="2">
    <source>
        <dbReference type="SAM" id="SignalP"/>
    </source>
</evidence>
<accession>A0A7N2MFQ0</accession>
<dbReference type="AlphaFoldDB" id="A0A7N2MFQ0"/>
<evidence type="ECO:0000313" key="3">
    <source>
        <dbReference type="EnsemblPlants" id="QL08p063579:mrna"/>
    </source>
</evidence>
<protein>
    <recommendedName>
        <fullName evidence="5">Pollen Ole e 1 allergen and extensin family protein</fullName>
    </recommendedName>
</protein>
<dbReference type="OMA" id="SSIWETW"/>
<dbReference type="EMBL" id="LRBV02000008">
    <property type="status" value="NOT_ANNOTATED_CDS"/>
    <property type="molecule type" value="Genomic_DNA"/>
</dbReference>
<dbReference type="Proteomes" id="UP000594261">
    <property type="component" value="Chromosome 8"/>
</dbReference>
<name>A0A7N2MFQ0_QUELO</name>
<dbReference type="EnsemblPlants" id="QL08p063579:mrna">
    <property type="protein sequence ID" value="QL08p063579:mrna"/>
    <property type="gene ID" value="QL08p063579"/>
</dbReference>
<dbReference type="GO" id="GO:0071944">
    <property type="term" value="C:cell periphery"/>
    <property type="evidence" value="ECO:0007669"/>
    <property type="project" value="TreeGrafter"/>
</dbReference>
<sequence>MASTQLLILISSLMLFQLTLPTITSAEPEKKIDVVVEGMVYCQHCEHSGSWSLSEAKPIPAANISVICKNYKDQVSYYKVFETDGNGYFYAQLEGFTMSQYLVEHPLQSCHVKPVSSPLKDCNLLTNINYGLYGSPLRFEGKKLYGSNYEAVIYAAGPLAFRNKTVPSNKTTEKKTEVVVEGIVYCQSCEHTGKWSLSGATPIPSAKVSVICKDHKDRVSFYKVFVTNPNGYFYAELDGFKMGNPLLDHPLQGCQVKLVSSPVENCNLLTNVNYGLYGAPLRYENKRLVGQTYEAVIYAAGPLAFRPAHCPFTAHN</sequence>